<dbReference type="InterPro" id="IPR007215">
    <property type="entry name" value="Sulphur_relay_TusB/DsrH"/>
</dbReference>
<organism evidence="1 2">
    <name type="scientific">Stutzerimonas stutzeri</name>
    <name type="common">Pseudomonas stutzeri</name>
    <dbReference type="NCBI Taxonomy" id="316"/>
    <lineage>
        <taxon>Bacteria</taxon>
        <taxon>Pseudomonadati</taxon>
        <taxon>Pseudomonadota</taxon>
        <taxon>Gammaproteobacteria</taxon>
        <taxon>Pseudomonadales</taxon>
        <taxon>Pseudomonadaceae</taxon>
        <taxon>Stutzerimonas</taxon>
    </lineage>
</organism>
<protein>
    <submittedName>
        <fullName evidence="1">Sulfurtransferase complex subunit TusB</fullName>
    </submittedName>
</protein>
<dbReference type="GO" id="GO:1990228">
    <property type="term" value="C:sulfurtransferase complex"/>
    <property type="evidence" value="ECO:0007669"/>
    <property type="project" value="TreeGrafter"/>
</dbReference>
<dbReference type="GO" id="GO:0016740">
    <property type="term" value="F:transferase activity"/>
    <property type="evidence" value="ECO:0007669"/>
    <property type="project" value="UniProtKB-KW"/>
</dbReference>
<dbReference type="InterPro" id="IPR027396">
    <property type="entry name" value="DsrEFH-like"/>
</dbReference>
<dbReference type="EMBL" id="CP046902">
    <property type="protein sequence ID" value="QGZ30920.1"/>
    <property type="molecule type" value="Genomic_DNA"/>
</dbReference>
<keyword evidence="1" id="KW-0808">Transferase</keyword>
<evidence type="ECO:0000313" key="2">
    <source>
        <dbReference type="Proteomes" id="UP000438983"/>
    </source>
</evidence>
<dbReference type="RefSeq" id="WP_158188402.1">
    <property type="nucleotide sequence ID" value="NZ_CP046902.1"/>
</dbReference>
<dbReference type="NCBIfam" id="TIGR03011">
    <property type="entry name" value="sulf_tusB_dsrH"/>
    <property type="match status" value="1"/>
</dbReference>
<evidence type="ECO:0000313" key="1">
    <source>
        <dbReference type="EMBL" id="QGZ30920.1"/>
    </source>
</evidence>
<reference evidence="1 2" key="1">
    <citation type="submission" date="2019-12" db="EMBL/GenBank/DDBJ databases">
        <title>Complete genome sequence of Pseudomonas stutzeri.</title>
        <authorList>
            <person name="Lim S.R."/>
            <person name="Kim J.H."/>
        </authorList>
    </citation>
    <scope>NUCLEOTIDE SEQUENCE [LARGE SCALE GENOMIC DNA]</scope>
    <source>
        <strain evidence="1 2">PM101005</strain>
    </source>
</reference>
<dbReference type="AlphaFoldDB" id="A0A6I6LP54"/>
<sequence>MATLHVLSHSPFGDDRLVSCLRLLGDGDALLLSGDAVYAVQCATTHRESLESMPDGITLYALEEDVAARGLSDLPARLRQVDYPGFVELCCRYARTNTWL</sequence>
<dbReference type="Pfam" id="PF04077">
    <property type="entry name" value="DsrH"/>
    <property type="match status" value="1"/>
</dbReference>
<proteinExistence type="predicted"/>
<gene>
    <name evidence="1" type="primary">dsrH</name>
    <name evidence="1" type="ORF">GQA94_12910</name>
</gene>
<dbReference type="PANTHER" id="PTHR37526:SF1">
    <property type="entry name" value="PROTEIN TUSB"/>
    <property type="match status" value="1"/>
</dbReference>
<dbReference type="SUPFAM" id="SSF75169">
    <property type="entry name" value="DsrEFH-like"/>
    <property type="match status" value="1"/>
</dbReference>
<dbReference type="Gene3D" id="3.40.1260.10">
    <property type="entry name" value="DsrEFH-like"/>
    <property type="match status" value="1"/>
</dbReference>
<dbReference type="GO" id="GO:0002143">
    <property type="term" value="P:tRNA wobble position uridine thiolation"/>
    <property type="evidence" value="ECO:0007669"/>
    <property type="project" value="InterPro"/>
</dbReference>
<name>A0A6I6LP54_STUST</name>
<dbReference type="OrthoDB" id="9795117at2"/>
<accession>A0A6I6LP54</accession>
<dbReference type="Proteomes" id="UP000438983">
    <property type="component" value="Chromosome"/>
</dbReference>
<dbReference type="PANTHER" id="PTHR37526">
    <property type="entry name" value="PROTEIN TUSB"/>
    <property type="match status" value="1"/>
</dbReference>